<evidence type="ECO:0000256" key="11">
    <source>
        <dbReference type="ARBA" id="ARBA00023120"/>
    </source>
</evidence>
<evidence type="ECO:0000256" key="15">
    <source>
        <dbReference type="HAMAP-Rule" id="MF_04003"/>
    </source>
</evidence>
<evidence type="ECO:0000256" key="4">
    <source>
        <dbReference type="ARBA" id="ARBA00022562"/>
    </source>
</evidence>
<dbReference type="RefSeq" id="YP_009022062.1">
    <property type="nucleotide sequence ID" value="NC_023891.1"/>
</dbReference>
<dbReference type="Pfam" id="PF00513">
    <property type="entry name" value="Late_protein_L2"/>
    <property type="match status" value="1"/>
</dbReference>
<organism evidence="16 17">
    <name type="scientific">Human papillomavirus 178</name>
    <dbReference type="NCBI Taxonomy" id="1478160"/>
    <lineage>
        <taxon>Viruses</taxon>
        <taxon>Monodnaviria</taxon>
        <taxon>Shotokuvirae</taxon>
        <taxon>Cossaviricota</taxon>
        <taxon>Papovaviricetes</taxon>
        <taxon>Zurhausenvirales</taxon>
        <taxon>Papillomaviridae</taxon>
        <taxon>Firstpapillomavirinae</taxon>
        <taxon>Gammapapillomavirus</taxon>
        <taxon>Gammapapillomavirus 24</taxon>
    </lineage>
</organism>
<proteinExistence type="inferred from homology"/>
<dbReference type="EMBL" id="KJ130020">
    <property type="protein sequence ID" value="AHN16193.1"/>
    <property type="molecule type" value="Genomic_DNA"/>
</dbReference>
<evidence type="ECO:0000256" key="10">
    <source>
        <dbReference type="ARBA" id="ARBA00023046"/>
    </source>
</evidence>
<comment type="subcellular location">
    <subcellularLocation>
        <location evidence="15">Virion</location>
    </subcellularLocation>
    <subcellularLocation>
        <location evidence="15">Host nucleus</location>
    </subcellularLocation>
</comment>
<dbReference type="HAMAP" id="MF_04003">
    <property type="entry name" value="PPV_L2"/>
    <property type="match status" value="1"/>
</dbReference>
<keyword evidence="6" id="KW-1040">Host Golgi apparatus</keyword>
<comment type="PTM">
    <text evidence="15">Highly phosphorylated.</text>
</comment>
<keyword evidence="3 15" id="KW-0167">Capsid protein</keyword>
<keyword evidence="4 15" id="KW-1048">Host nucleus</keyword>
<dbReference type="GO" id="GO:0042025">
    <property type="term" value="C:host cell nucleus"/>
    <property type="evidence" value="ECO:0007669"/>
    <property type="project" value="UniProtKB-SubCell"/>
</dbReference>
<gene>
    <name evidence="15 16" type="primary">L2</name>
</gene>
<keyword evidence="8 15" id="KW-0426">Late protein</keyword>
<dbReference type="OrthoDB" id="8047at10239"/>
<evidence type="ECO:0000256" key="14">
    <source>
        <dbReference type="ARBA" id="ARBA00023296"/>
    </source>
</evidence>
<comment type="subunit">
    <text evidence="15">Interacts with major capsid protein L1. Interacts with E2; this interaction inhibits E2 transcriptional activity but not the DNA replication function E2. Interacts with host HSPA8; this interaction is required for L2 nuclear translocation. Interacts with host importins KPNB2 and KPNB3. Forms a complex with importin alpha2-beta1 heterodimers via interaction with the importin alpha2 adapter. Interacts with host DYNLT1; this interaction is essential for virus intracellular transport during entry. Interacts (via C-terminus) with host retromer subunits VPS35 AND VPS29.</text>
</comment>
<keyword evidence="12 15" id="KW-0238">DNA-binding</keyword>
<reference evidence="16 17" key="1">
    <citation type="journal article" date="2014" name="Genome Announc.">
        <title>Complete genome sequences of three novel human papillomavirus types, 175, 178, and 180.</title>
        <authorList>
            <person name="Johansson H."/>
            <person name="Forslund O."/>
        </authorList>
    </citation>
    <scope>NUCLEOTIDE SEQUENCE [LARGE SCALE GENOMIC DNA]</scope>
</reference>
<keyword evidence="11 15" id="KW-1176">Cytoplasmic inwards viral transport</keyword>
<dbReference type="InterPro" id="IPR000784">
    <property type="entry name" value="Late_L2"/>
</dbReference>
<keyword evidence="9 15" id="KW-1177">Microtubular inwards viral transport</keyword>
<evidence type="ECO:0000313" key="17">
    <source>
        <dbReference type="Proteomes" id="UP000105550"/>
    </source>
</evidence>
<dbReference type="GO" id="GO:0005198">
    <property type="term" value="F:structural molecule activity"/>
    <property type="evidence" value="ECO:0007669"/>
    <property type="project" value="UniProtKB-UniRule"/>
</dbReference>
<evidence type="ECO:0000256" key="5">
    <source>
        <dbReference type="ARBA" id="ARBA00022581"/>
    </source>
</evidence>
<keyword evidence="2 15" id="KW-0597">Phosphoprotein</keyword>
<keyword evidence="7 15" id="KW-0946">Virion</keyword>
<comment type="similarity">
    <text evidence="15">Belongs to the papillomaviridae L2 protein family.</text>
</comment>
<dbReference type="GO" id="GO:0046718">
    <property type="term" value="P:symbiont entry into host cell"/>
    <property type="evidence" value="ECO:0007669"/>
    <property type="project" value="UniProtKB-KW"/>
</dbReference>
<evidence type="ECO:0000256" key="6">
    <source>
        <dbReference type="ARBA" id="ARBA00022812"/>
    </source>
</evidence>
<name>X2GB93_9PAPI</name>
<dbReference type="KEGG" id="vg:18983178"/>
<dbReference type="GO" id="GO:0075521">
    <property type="term" value="P:microtubule-dependent intracellular transport of viral material towards nucleus"/>
    <property type="evidence" value="ECO:0007669"/>
    <property type="project" value="UniProtKB-UniRule"/>
</dbReference>
<evidence type="ECO:0000256" key="7">
    <source>
        <dbReference type="ARBA" id="ARBA00022844"/>
    </source>
</evidence>
<keyword evidence="13 15" id="KW-1015">Disulfide bond</keyword>
<dbReference type="GeneID" id="18983178"/>
<protein>
    <recommendedName>
        <fullName evidence="15">Minor capsid protein L2</fullName>
    </recommendedName>
</protein>
<dbReference type="Proteomes" id="UP000105550">
    <property type="component" value="Segment"/>
</dbReference>
<keyword evidence="1 15" id="KW-1163">Viral penetration into host nucleus</keyword>
<comment type="caution">
    <text evidence="15">Lacks conserved residue(s) required for the propagation of feature annotation.</text>
</comment>
<keyword evidence="5 15" id="KW-0945">Host-virus interaction</keyword>
<evidence type="ECO:0000256" key="8">
    <source>
        <dbReference type="ARBA" id="ARBA00022921"/>
    </source>
</evidence>
<sequence>MTSRAKRIKRDSVENLYKQCKLTGQCPDDVINKVEGTTLADRLLKIIGSVVYFGGLGIGTGKGSGGATGYRPIGATTPRVTDAIPVRPVVPVDPLVPAELIPVDPGASSIIPLTEAGIPDATLIESGGAVIDAGSAEPPVLTTIDPISDVTAVDNQPTVITGQDENIAVLDIQPTPQAPKRVISGVRSLGKSPFEPQILLPPPDMPAIDVSVFVDAQLVGETVGAELIPLDDINLIEEFEIQEPVTRTSTPEQRLGRAFQRARELYNRQIRQIRTRNRDFLGPVSRAIQFDFENPAFSTDVTLQFDQDVQNVAATPDPDFADVITVHRPQYSETDSGRVRVSRLARRGTIITRSGTQIGENVHFYFDLSTIGSDAADAIELGTIGQHSGETAIVDAVAESTFVDIPNSSEIQFDDEDLLDTQVENFEGGHLVLSGTGRRGAVYSFPTLAPGVAPKIFVDDFAKNLFVSYPISHNKTDIIGPDTLHPLEPPIILDFQSSTYYLHPSLRRRRKRKRSDIYDFLSDGSVDTPEW</sequence>
<comment type="function">
    <text evidence="15">Minor protein of the capsid that localizes along the inner surface of the virion, within the central cavities beneath the L1 pentamers. Plays a role in capsid stabilization through interaction with the major capsid protein L1. Once the virion enters the host cell, L2 escorts the genomic DNA into the nucleus by promoting escape from the endosomal compartments and traffic through the host Golgi network. Mechanistically, the C-terminus of L2 possesses a cell-penetrating peptide that protudes from the host endosome, interacts with host cytoplasmic retromer cargo and thereby mediates the capsid delivery to the host trans-Golgi network. Plays a role through its interaction with host dynein in the intracellular microtubule-dependent transport of viral capsid toward the nucleus. Mediates the viral genome import into the nucleus through binding to host importins. Once within the nucleus, L2 localizes viral genomes to host PML bodies in order to activate early gene expression for establishment of infection. Later on, promotes late gene expression by interacting with the viral E2 protein and by inhibiting its transcriptional activation functions. During virion assembly, encapsidates the genome by direct interaction with the viral DNA.</text>
</comment>
<evidence type="ECO:0000256" key="13">
    <source>
        <dbReference type="ARBA" id="ARBA00023157"/>
    </source>
</evidence>
<evidence type="ECO:0000256" key="1">
    <source>
        <dbReference type="ARBA" id="ARBA00022524"/>
    </source>
</evidence>
<evidence type="ECO:0000256" key="2">
    <source>
        <dbReference type="ARBA" id="ARBA00022553"/>
    </source>
</evidence>
<keyword evidence="14 15" id="KW-1160">Virus entry into host cell</keyword>
<accession>X2GB93</accession>
<feature type="disulfide bond" evidence="15">
    <location>
        <begin position="20"/>
        <end position="26"/>
    </location>
</feature>
<dbReference type="GO" id="GO:0075732">
    <property type="term" value="P:viral penetration into host nucleus"/>
    <property type="evidence" value="ECO:0007669"/>
    <property type="project" value="UniProtKB-KW"/>
</dbReference>
<evidence type="ECO:0000256" key="9">
    <source>
        <dbReference type="ARBA" id="ARBA00022952"/>
    </source>
</evidence>
<dbReference type="GO" id="GO:0043657">
    <property type="term" value="C:host cell"/>
    <property type="evidence" value="ECO:0007669"/>
    <property type="project" value="GOC"/>
</dbReference>
<dbReference type="GO" id="GO:0003677">
    <property type="term" value="F:DNA binding"/>
    <property type="evidence" value="ECO:0007669"/>
    <property type="project" value="UniProtKB-UniRule"/>
</dbReference>
<keyword evidence="10" id="KW-1039">Host endosome</keyword>
<evidence type="ECO:0000256" key="12">
    <source>
        <dbReference type="ARBA" id="ARBA00023125"/>
    </source>
</evidence>
<evidence type="ECO:0000256" key="3">
    <source>
        <dbReference type="ARBA" id="ARBA00022561"/>
    </source>
</evidence>
<keyword evidence="17" id="KW-1185">Reference proteome</keyword>
<dbReference type="GO" id="GO:0019028">
    <property type="term" value="C:viral capsid"/>
    <property type="evidence" value="ECO:0007669"/>
    <property type="project" value="UniProtKB-UniRule"/>
</dbReference>
<evidence type="ECO:0000313" key="16">
    <source>
        <dbReference type="EMBL" id="AHN16193.1"/>
    </source>
</evidence>